<accession>A0A9D1HYT0</accession>
<sequence length="131" mass="14702">MRTGNSLEYLLSDKESLEDLLWDHKMDISGSVHSRMQELGITQAELASKMGMDRAQLCRILSGEGNITLKTIARFELALDFRLDSGFRYNLDPISITAAHDEEMLPQRNLDNWDVSQSCSAAGHTLSQSLK</sequence>
<dbReference type="SMART" id="SM00530">
    <property type="entry name" value="HTH_XRE"/>
    <property type="match status" value="1"/>
</dbReference>
<dbReference type="GO" id="GO:0003677">
    <property type="term" value="F:DNA binding"/>
    <property type="evidence" value="ECO:0007669"/>
    <property type="project" value="InterPro"/>
</dbReference>
<dbReference type="SUPFAM" id="SSF47413">
    <property type="entry name" value="lambda repressor-like DNA-binding domains"/>
    <property type="match status" value="1"/>
</dbReference>
<evidence type="ECO:0000259" key="1">
    <source>
        <dbReference type="PROSITE" id="PS50943"/>
    </source>
</evidence>
<organism evidence="2 3">
    <name type="scientific">Candidatus Coprovicinus avistercoris</name>
    <dbReference type="NCBI Taxonomy" id="2840754"/>
    <lineage>
        <taxon>Bacteria</taxon>
        <taxon>Bacillati</taxon>
        <taxon>Actinomycetota</taxon>
        <taxon>Coriobacteriia</taxon>
        <taxon>Coriobacteriales</taxon>
        <taxon>Coriobacteriaceae</taxon>
        <taxon>Coriobacteriaceae incertae sedis</taxon>
        <taxon>Candidatus Coprovicinus</taxon>
    </lineage>
</organism>
<dbReference type="Gene3D" id="1.10.260.40">
    <property type="entry name" value="lambda repressor-like DNA-binding domains"/>
    <property type="match status" value="1"/>
</dbReference>
<dbReference type="EMBL" id="DVMQ01000022">
    <property type="protein sequence ID" value="HIU24854.1"/>
    <property type="molecule type" value="Genomic_DNA"/>
</dbReference>
<evidence type="ECO:0000313" key="3">
    <source>
        <dbReference type="Proteomes" id="UP000824078"/>
    </source>
</evidence>
<dbReference type="PROSITE" id="PS50943">
    <property type="entry name" value="HTH_CROC1"/>
    <property type="match status" value="1"/>
</dbReference>
<dbReference type="InterPro" id="IPR010982">
    <property type="entry name" value="Lambda_DNA-bd_dom_sf"/>
</dbReference>
<dbReference type="CDD" id="cd00093">
    <property type="entry name" value="HTH_XRE"/>
    <property type="match status" value="1"/>
</dbReference>
<dbReference type="InterPro" id="IPR001387">
    <property type="entry name" value="Cro/C1-type_HTH"/>
</dbReference>
<protein>
    <submittedName>
        <fullName evidence="2">Helix-turn-helix transcriptional regulator</fullName>
    </submittedName>
</protein>
<dbReference type="Proteomes" id="UP000824078">
    <property type="component" value="Unassembled WGS sequence"/>
</dbReference>
<feature type="domain" description="HTH cro/C1-type" evidence="1">
    <location>
        <begin position="32"/>
        <end position="87"/>
    </location>
</feature>
<name>A0A9D1HYT0_9ACTN</name>
<reference evidence="2" key="2">
    <citation type="journal article" date="2021" name="PeerJ">
        <title>Extensive microbial diversity within the chicken gut microbiome revealed by metagenomics and culture.</title>
        <authorList>
            <person name="Gilroy R."/>
            <person name="Ravi A."/>
            <person name="Getino M."/>
            <person name="Pursley I."/>
            <person name="Horton D.L."/>
            <person name="Alikhan N.F."/>
            <person name="Baker D."/>
            <person name="Gharbi K."/>
            <person name="Hall N."/>
            <person name="Watson M."/>
            <person name="Adriaenssens E.M."/>
            <person name="Foster-Nyarko E."/>
            <person name="Jarju S."/>
            <person name="Secka A."/>
            <person name="Antonio M."/>
            <person name="Oren A."/>
            <person name="Chaudhuri R.R."/>
            <person name="La Ragione R."/>
            <person name="Hildebrand F."/>
            <person name="Pallen M.J."/>
        </authorList>
    </citation>
    <scope>NUCLEOTIDE SEQUENCE</scope>
    <source>
        <strain evidence="2">ChiHjej12B11-29160</strain>
    </source>
</reference>
<proteinExistence type="predicted"/>
<comment type="caution">
    <text evidence="2">The sequence shown here is derived from an EMBL/GenBank/DDBJ whole genome shotgun (WGS) entry which is preliminary data.</text>
</comment>
<reference evidence="2" key="1">
    <citation type="submission" date="2020-10" db="EMBL/GenBank/DDBJ databases">
        <authorList>
            <person name="Gilroy R."/>
        </authorList>
    </citation>
    <scope>NUCLEOTIDE SEQUENCE</scope>
    <source>
        <strain evidence="2">ChiHjej12B11-29160</strain>
    </source>
</reference>
<dbReference type="AlphaFoldDB" id="A0A9D1HYT0"/>
<evidence type="ECO:0000313" key="2">
    <source>
        <dbReference type="EMBL" id="HIU24854.1"/>
    </source>
</evidence>
<dbReference type="Pfam" id="PF01381">
    <property type="entry name" value="HTH_3"/>
    <property type="match status" value="1"/>
</dbReference>
<gene>
    <name evidence="2" type="ORF">IAD17_08055</name>
</gene>